<organism evidence="1 2">
    <name type="scientific">Petralouisia muris</name>
    <dbReference type="NCBI Taxonomy" id="3032872"/>
    <lineage>
        <taxon>Bacteria</taxon>
        <taxon>Bacillati</taxon>
        <taxon>Bacillota</taxon>
        <taxon>Clostridia</taxon>
        <taxon>Lachnospirales</taxon>
        <taxon>Lachnospiraceae</taxon>
        <taxon>Petralouisia</taxon>
    </lineage>
</organism>
<dbReference type="Proteomes" id="UP000304953">
    <property type="component" value="Unassembled WGS sequence"/>
</dbReference>
<gene>
    <name evidence="1" type="ORF">E5329_07130</name>
</gene>
<comment type="caution">
    <text evidence="1">The sequence shown here is derived from an EMBL/GenBank/DDBJ whole genome shotgun (WGS) entry which is preliminary data.</text>
</comment>
<name>A0AC61RYA4_9FIRM</name>
<accession>A0AC61RYA4</accession>
<sequence>MKNTGKLILYRNFDKDRIFKDFTRVLEHYRDDLSGSESEKLQILCYECLHELIELSASHGFEGNLWQNYLTFLLVNHENAYSVSCEIKGRIQGSINTLALHDFGIFKELFDFDLKELGEVLQIPELEILKNYRRADRDGNVFNRRIRDRICQLSVRLEQTDTVEEFKDEVTEFYREFGVGKLGLHKAFRVEHERDDVKIVPITNIAHVHLEDLIGYELAKKKLIDNTEAFVKGKQANNCLLFGDAGTGKSTSVKAVINQYYSQGLRMIEIYKHQFQDLNDVIAQVKNRNYKFIIYMDDLSFEEFEIEYKYLKAVIEGGLEKKPDNVLIYATSNRRHLVREKFSDKADRDDELHTSDTVQEKLSLVARFGVTIYFGKPDKKEFQNIVKNLAGRHHIQMAEEELLAEANKWELSHGGLSGRTAQQFINYLLGKQ</sequence>
<keyword evidence="2" id="KW-1185">Reference proteome</keyword>
<dbReference type="EMBL" id="SRYA01000011">
    <property type="protein sequence ID" value="TGY96987.1"/>
    <property type="molecule type" value="Genomic_DNA"/>
</dbReference>
<evidence type="ECO:0000313" key="1">
    <source>
        <dbReference type="EMBL" id="TGY96987.1"/>
    </source>
</evidence>
<reference evidence="1" key="1">
    <citation type="submission" date="2019-04" db="EMBL/GenBank/DDBJ databases">
        <title>Microbes associate with the intestines of laboratory mice.</title>
        <authorList>
            <person name="Navarre W."/>
            <person name="Wong E."/>
            <person name="Huang K."/>
            <person name="Tropini C."/>
            <person name="Ng K."/>
            <person name="Yu B."/>
        </authorList>
    </citation>
    <scope>NUCLEOTIDE SEQUENCE</scope>
    <source>
        <strain evidence="1">NM01_1-7b</strain>
    </source>
</reference>
<evidence type="ECO:0000313" key="2">
    <source>
        <dbReference type="Proteomes" id="UP000304953"/>
    </source>
</evidence>
<keyword evidence="1" id="KW-0067">ATP-binding</keyword>
<protein>
    <submittedName>
        <fullName evidence="1">ATP-binding protein</fullName>
    </submittedName>
</protein>
<keyword evidence="1" id="KW-0547">Nucleotide-binding</keyword>
<proteinExistence type="predicted"/>